<name>A0A8K0SK31_9HYPO</name>
<keyword evidence="3" id="KW-1185">Reference proteome</keyword>
<proteinExistence type="predicted"/>
<dbReference type="EMBL" id="JAGPNK010000010">
    <property type="protein sequence ID" value="KAH7312487.1"/>
    <property type="molecule type" value="Genomic_DNA"/>
</dbReference>
<evidence type="ECO:0000256" key="1">
    <source>
        <dbReference type="SAM" id="MobiDB-lite"/>
    </source>
</evidence>
<feature type="compositionally biased region" description="Basic and acidic residues" evidence="1">
    <location>
        <begin position="17"/>
        <end position="28"/>
    </location>
</feature>
<organism evidence="2 3">
    <name type="scientific">Stachybotrys elegans</name>
    <dbReference type="NCBI Taxonomy" id="80388"/>
    <lineage>
        <taxon>Eukaryota</taxon>
        <taxon>Fungi</taxon>
        <taxon>Dikarya</taxon>
        <taxon>Ascomycota</taxon>
        <taxon>Pezizomycotina</taxon>
        <taxon>Sordariomycetes</taxon>
        <taxon>Hypocreomycetidae</taxon>
        <taxon>Hypocreales</taxon>
        <taxon>Stachybotryaceae</taxon>
        <taxon>Stachybotrys</taxon>
    </lineage>
</organism>
<dbReference type="OrthoDB" id="4455544at2759"/>
<gene>
    <name evidence="2" type="ORF">B0I35DRAFT_480940</name>
</gene>
<reference evidence="2" key="1">
    <citation type="journal article" date="2021" name="Nat. Commun.">
        <title>Genetic determinants of endophytism in the Arabidopsis root mycobiome.</title>
        <authorList>
            <person name="Mesny F."/>
            <person name="Miyauchi S."/>
            <person name="Thiergart T."/>
            <person name="Pickel B."/>
            <person name="Atanasova L."/>
            <person name="Karlsson M."/>
            <person name="Huettel B."/>
            <person name="Barry K.W."/>
            <person name="Haridas S."/>
            <person name="Chen C."/>
            <person name="Bauer D."/>
            <person name="Andreopoulos W."/>
            <person name="Pangilinan J."/>
            <person name="LaButti K."/>
            <person name="Riley R."/>
            <person name="Lipzen A."/>
            <person name="Clum A."/>
            <person name="Drula E."/>
            <person name="Henrissat B."/>
            <person name="Kohler A."/>
            <person name="Grigoriev I.V."/>
            <person name="Martin F.M."/>
            <person name="Hacquard S."/>
        </authorList>
    </citation>
    <scope>NUCLEOTIDE SEQUENCE</scope>
    <source>
        <strain evidence="2">MPI-CAGE-CH-0235</strain>
    </source>
</reference>
<evidence type="ECO:0000313" key="2">
    <source>
        <dbReference type="EMBL" id="KAH7312487.1"/>
    </source>
</evidence>
<sequence length="659" mass="73885">MQQPFPLSPIRPAGDGNKNHVSEVHDTPPVEIGPAVNHLRQEMLGMYWRGVERELSHILLTLCEWQTNPDYPGCVLPDEQDRLVCGYDTFLDQVSQTSRQFAQRPFHAATISGRPPSYAQVAEERAWEFYAGMKATQVKQSVREALSQPEEESIVRRRARLLLQSAQFLDIDKMIEYRDRQESQRPAPPQLMASAFDEVGLPILAPQQCSQCYTPIRSSVFASIHDDRVAICEGCYRRNHFGQPSFAKQYKSCCLPRTITPRLGRKVCHCPDLPRRDENGRLHDIWPFAKPADAKLHVHGHQGSVSCGLTRLPNLVAEAKFAGTRLKTDGDSTLSKFFEEDREQDKVLASRYHRGRETVAEMGNMTTLDLISDFPTSKGSIIGSSGQVPRYLGPSADAHPFGNAHMALRIGPIVIENGIADVRGALITTRDPPELHAPHDSLSGIERSLLLTGNPEKRLYSQLRSRTSKRYKAVMKQVVGGAFCGLFDKEMEDDIVDALLNESRDLADGVAATVEVSHPLNESTSRLMVRLKRYLSSRIEAYLSSIASRLLDSKVDLCWHPKLNDCQTFCESLIDRQVFGPLVASPDPSTTYPAPLYLMSFVCRPGAYTSQQPMSKFDVPSGLTEEYLLKSTWGRHEEVDIIDSLAEYWNDWGGFEGPI</sequence>
<dbReference type="AlphaFoldDB" id="A0A8K0SK31"/>
<dbReference type="Proteomes" id="UP000813444">
    <property type="component" value="Unassembled WGS sequence"/>
</dbReference>
<accession>A0A8K0SK31</accession>
<feature type="region of interest" description="Disordered" evidence="1">
    <location>
        <begin position="1"/>
        <end position="29"/>
    </location>
</feature>
<comment type="caution">
    <text evidence="2">The sequence shown here is derived from an EMBL/GenBank/DDBJ whole genome shotgun (WGS) entry which is preliminary data.</text>
</comment>
<protein>
    <submittedName>
        <fullName evidence="2">Uncharacterized protein</fullName>
    </submittedName>
</protein>
<evidence type="ECO:0000313" key="3">
    <source>
        <dbReference type="Proteomes" id="UP000813444"/>
    </source>
</evidence>